<dbReference type="Proteomes" id="UP001500851">
    <property type="component" value="Unassembled WGS sequence"/>
</dbReference>
<evidence type="ECO:0000256" key="1">
    <source>
        <dbReference type="SAM" id="Phobius"/>
    </source>
</evidence>
<keyword evidence="1" id="KW-1133">Transmembrane helix</keyword>
<reference evidence="3" key="1">
    <citation type="journal article" date="2019" name="Int. J. Syst. Evol. Microbiol.">
        <title>The Global Catalogue of Microorganisms (GCM) 10K type strain sequencing project: providing services to taxonomists for standard genome sequencing and annotation.</title>
        <authorList>
            <consortium name="The Broad Institute Genomics Platform"/>
            <consortium name="The Broad Institute Genome Sequencing Center for Infectious Disease"/>
            <person name="Wu L."/>
            <person name="Ma J."/>
        </authorList>
    </citation>
    <scope>NUCLEOTIDE SEQUENCE [LARGE SCALE GENOMIC DNA]</scope>
    <source>
        <strain evidence="3">JCM 14736</strain>
    </source>
</reference>
<accession>A0ABP4XJC5</accession>
<organism evidence="2 3">
    <name type="scientific">Leucobacter iarius</name>
    <dbReference type="NCBI Taxonomy" id="333963"/>
    <lineage>
        <taxon>Bacteria</taxon>
        <taxon>Bacillati</taxon>
        <taxon>Actinomycetota</taxon>
        <taxon>Actinomycetes</taxon>
        <taxon>Micrococcales</taxon>
        <taxon>Microbacteriaceae</taxon>
        <taxon>Leucobacter</taxon>
    </lineage>
</organism>
<evidence type="ECO:0008006" key="4">
    <source>
        <dbReference type="Google" id="ProtNLM"/>
    </source>
</evidence>
<feature type="transmembrane region" description="Helical" evidence="1">
    <location>
        <begin position="58"/>
        <end position="80"/>
    </location>
</feature>
<keyword evidence="3" id="KW-1185">Reference proteome</keyword>
<feature type="transmembrane region" description="Helical" evidence="1">
    <location>
        <begin position="20"/>
        <end position="46"/>
    </location>
</feature>
<feature type="transmembrane region" description="Helical" evidence="1">
    <location>
        <begin position="86"/>
        <end position="104"/>
    </location>
</feature>
<gene>
    <name evidence="2" type="ORF">GCM10009768_12060</name>
</gene>
<dbReference type="EMBL" id="BAAAOB010000001">
    <property type="protein sequence ID" value="GAA1784790.1"/>
    <property type="molecule type" value="Genomic_DNA"/>
</dbReference>
<keyword evidence="1" id="KW-0812">Transmembrane</keyword>
<name>A0ABP4XJC5_9MICO</name>
<comment type="caution">
    <text evidence="2">The sequence shown here is derived from an EMBL/GenBank/DDBJ whole genome shotgun (WGS) entry which is preliminary data.</text>
</comment>
<proteinExistence type="predicted"/>
<sequence length="134" mass="13844">MIVPRLLLAWSAGYDGGMEILKSILVVLHIVCFGVVMGGALAQLPAVREGRAKISNGLLHGSLGLLVTGLALVGTIYGLGGHPNNMKIGVKLIVLIGLIVLILVNRKKEKISGGVLGAIAGLATLNVALAVLWH</sequence>
<protein>
    <recommendedName>
        <fullName evidence="4">Integral membrane protein</fullName>
    </recommendedName>
</protein>
<evidence type="ECO:0000313" key="3">
    <source>
        <dbReference type="Proteomes" id="UP001500851"/>
    </source>
</evidence>
<keyword evidence="1" id="KW-0472">Membrane</keyword>
<evidence type="ECO:0000313" key="2">
    <source>
        <dbReference type="EMBL" id="GAA1784790.1"/>
    </source>
</evidence>
<feature type="transmembrane region" description="Helical" evidence="1">
    <location>
        <begin position="111"/>
        <end position="133"/>
    </location>
</feature>